<dbReference type="EMBL" id="AP014809">
    <property type="protein sequence ID" value="BAU93951.1"/>
    <property type="molecule type" value="Genomic_DNA"/>
</dbReference>
<name>A0A160PN60_9HYPH</name>
<gene>
    <name evidence="8" type="ORF">MPPM_5346</name>
</gene>
<keyword evidence="1 4" id="KW-0349">Heme</keyword>
<dbReference type="RefSeq" id="WP_096487595.1">
    <property type="nucleotide sequence ID" value="NZ_AP014809.1"/>
</dbReference>
<dbReference type="AlphaFoldDB" id="A0A160PN60"/>
<keyword evidence="2 4" id="KW-0479">Metal-binding</keyword>
<dbReference type="Pfam" id="PF00034">
    <property type="entry name" value="Cytochrom_C"/>
    <property type="match status" value="3"/>
</dbReference>
<evidence type="ECO:0000313" key="9">
    <source>
        <dbReference type="Proteomes" id="UP000218288"/>
    </source>
</evidence>
<dbReference type="PROSITE" id="PS51007">
    <property type="entry name" value="CYTC"/>
    <property type="match status" value="3"/>
</dbReference>
<keyword evidence="3 4" id="KW-0408">Iron</keyword>
<dbReference type="Gene3D" id="1.10.760.10">
    <property type="entry name" value="Cytochrome c-like domain"/>
    <property type="match status" value="3"/>
</dbReference>
<feature type="domain" description="Cytochrome c" evidence="7">
    <location>
        <begin position="302"/>
        <end position="387"/>
    </location>
</feature>
<keyword evidence="6" id="KW-0732">Signal</keyword>
<feature type="domain" description="Cytochrome c" evidence="7">
    <location>
        <begin position="31"/>
        <end position="134"/>
    </location>
</feature>
<evidence type="ECO:0000256" key="3">
    <source>
        <dbReference type="ARBA" id="ARBA00023004"/>
    </source>
</evidence>
<evidence type="ECO:0000256" key="1">
    <source>
        <dbReference type="ARBA" id="ARBA00022617"/>
    </source>
</evidence>
<protein>
    <submittedName>
        <fullName evidence="8">Gluconate 2-dehydrogenase</fullName>
    </submittedName>
</protein>
<dbReference type="PANTHER" id="PTHR35008:SF8">
    <property type="entry name" value="ALCOHOL DEHYDROGENASE CYTOCHROME C SUBUNIT"/>
    <property type="match status" value="1"/>
</dbReference>
<evidence type="ECO:0000259" key="7">
    <source>
        <dbReference type="PROSITE" id="PS51007"/>
    </source>
</evidence>
<evidence type="ECO:0000313" key="8">
    <source>
        <dbReference type="EMBL" id="BAU93951.1"/>
    </source>
</evidence>
<evidence type="ECO:0000256" key="6">
    <source>
        <dbReference type="SAM" id="SignalP"/>
    </source>
</evidence>
<organism evidence="8 9">
    <name type="scientific">Methylorubrum populi</name>
    <dbReference type="NCBI Taxonomy" id="223967"/>
    <lineage>
        <taxon>Bacteria</taxon>
        <taxon>Pseudomonadati</taxon>
        <taxon>Pseudomonadota</taxon>
        <taxon>Alphaproteobacteria</taxon>
        <taxon>Hyphomicrobiales</taxon>
        <taxon>Methylobacteriaceae</taxon>
        <taxon>Methylorubrum</taxon>
    </lineage>
</organism>
<feature type="signal peptide" evidence="6">
    <location>
        <begin position="1"/>
        <end position="25"/>
    </location>
</feature>
<feature type="chain" id="PRO_5007819730" evidence="6">
    <location>
        <begin position="26"/>
        <end position="531"/>
    </location>
</feature>
<proteinExistence type="predicted"/>
<reference evidence="8 9" key="1">
    <citation type="journal article" date="2016" name="Genome Announc.">
        <title>Complete Genome Sequence of Methylobacterium populi P-1M, Isolated from Pink-Pigmented Household Biofilm.</title>
        <authorList>
            <person name="Morohoshi T."/>
            <person name="Ikeda T."/>
        </authorList>
    </citation>
    <scope>NUCLEOTIDE SEQUENCE [LARGE SCALE GENOMIC DNA]</scope>
    <source>
        <strain evidence="8 9">P-1M</strain>
    </source>
</reference>
<dbReference type="GO" id="GO:0009055">
    <property type="term" value="F:electron transfer activity"/>
    <property type="evidence" value="ECO:0007669"/>
    <property type="project" value="InterPro"/>
</dbReference>
<dbReference type="InterPro" id="IPR051459">
    <property type="entry name" value="Cytochrome_c-type_DH"/>
</dbReference>
<evidence type="ECO:0000256" key="5">
    <source>
        <dbReference type="SAM" id="MobiDB-lite"/>
    </source>
</evidence>
<dbReference type="PANTHER" id="PTHR35008">
    <property type="entry name" value="BLL4482 PROTEIN-RELATED"/>
    <property type="match status" value="1"/>
</dbReference>
<feature type="region of interest" description="Disordered" evidence="5">
    <location>
        <begin position="507"/>
        <end position="531"/>
    </location>
</feature>
<dbReference type="InterPro" id="IPR036909">
    <property type="entry name" value="Cyt_c-like_dom_sf"/>
</dbReference>
<feature type="domain" description="Cytochrome c" evidence="7">
    <location>
        <begin position="176"/>
        <end position="287"/>
    </location>
</feature>
<evidence type="ECO:0000256" key="2">
    <source>
        <dbReference type="ARBA" id="ARBA00022723"/>
    </source>
</evidence>
<dbReference type="OrthoDB" id="9811281at2"/>
<dbReference type="GO" id="GO:0020037">
    <property type="term" value="F:heme binding"/>
    <property type="evidence" value="ECO:0007669"/>
    <property type="project" value="InterPro"/>
</dbReference>
<sequence length="531" mass="56395">MTRFTALGSGWLAVAALLSVGTVRAQEPDADLVKRGEYLVTAGDCTACHTKAGGKFMAGNYRLDTPIGAIKTPNLTPDDETGIGKWNYETFEKAFRHGIGDEGEYLYPAFPFGWYTKVSDEDTKAIFAYLKSLPAVKEKREENEIPFPFNVRTALITWRTAFFTAERFKPDPNASAEVNRGGYLVEGLGHCGMCHNERKLVGNSSLSGRFGGGVIDGWYAPNITPDGHQGIGAWSDAEVVTYLKTGTAPGNRPGVAAGPMRQTIEESLSKMTDADLQAMVAYLRTVPAKQTYKEKDLQAFNQPGAPGADTYLTYCSSCHRPDGKGVEGAIPALAGNTSVQSAGPETVINVIVGGLAAQSGYAPMPAIGQEMTDEQIKNVTDYIRNSWGNNAPVVSETGVVANARQKIRTMMAGNAPCSTIEDDKLKAGIEQAVGGDALKGLKPNDFVPVLSRVAPQVKAAAPEAGDDAVVNGLLAAFCKANRTDRTAEPLPWSATIGSFGNVAYSQVKNPEKRVDAAPGQPPASGATPPKP</sequence>
<dbReference type="SUPFAM" id="SSF46626">
    <property type="entry name" value="Cytochrome c"/>
    <property type="match status" value="3"/>
</dbReference>
<evidence type="ECO:0000256" key="4">
    <source>
        <dbReference type="PROSITE-ProRule" id="PRU00433"/>
    </source>
</evidence>
<dbReference type="InterPro" id="IPR009056">
    <property type="entry name" value="Cyt_c-like_dom"/>
</dbReference>
<accession>A0A160PN60</accession>
<dbReference type="GO" id="GO:0046872">
    <property type="term" value="F:metal ion binding"/>
    <property type="evidence" value="ECO:0007669"/>
    <property type="project" value="UniProtKB-KW"/>
</dbReference>
<dbReference type="Proteomes" id="UP000218288">
    <property type="component" value="Chromosome"/>
</dbReference>